<sequence>MNAVWYLMLPLVLGVIILVFPCMMPTGLAVAAPAAEAALLGGTVVSIDQETLTLTILFPSGESRALPVRDARVLHGLTVGDHVTFEINEDNKLVKITKLPTDPAN</sequence>
<accession>A0ABN7LIP6</accession>
<keyword evidence="2" id="KW-1185">Reference proteome</keyword>
<dbReference type="EMBL" id="CAJNBJ010000016">
    <property type="protein sequence ID" value="CAE6752603.1"/>
    <property type="molecule type" value="Genomic_DNA"/>
</dbReference>
<evidence type="ECO:0000313" key="2">
    <source>
        <dbReference type="Proteomes" id="UP000675880"/>
    </source>
</evidence>
<evidence type="ECO:0008006" key="3">
    <source>
        <dbReference type="Google" id="ProtNLM"/>
    </source>
</evidence>
<evidence type="ECO:0000313" key="1">
    <source>
        <dbReference type="EMBL" id="CAE6752603.1"/>
    </source>
</evidence>
<gene>
    <name evidence="1" type="ORF">NSPZN2_30246</name>
</gene>
<organism evidence="1 2">
    <name type="scientific">Nitrospira defluvii</name>
    <dbReference type="NCBI Taxonomy" id="330214"/>
    <lineage>
        <taxon>Bacteria</taxon>
        <taxon>Pseudomonadati</taxon>
        <taxon>Nitrospirota</taxon>
        <taxon>Nitrospiria</taxon>
        <taxon>Nitrospirales</taxon>
        <taxon>Nitrospiraceae</taxon>
        <taxon>Nitrospira</taxon>
    </lineage>
</organism>
<protein>
    <recommendedName>
        <fullName evidence="3">NfeD-like C-terminal domain-containing protein</fullName>
    </recommendedName>
</protein>
<name>A0ABN7LIP6_9BACT</name>
<dbReference type="Proteomes" id="UP000675880">
    <property type="component" value="Unassembled WGS sequence"/>
</dbReference>
<reference evidence="1 2" key="1">
    <citation type="submission" date="2021-02" db="EMBL/GenBank/DDBJ databases">
        <authorList>
            <person name="Han P."/>
        </authorList>
    </citation>
    <scope>NUCLEOTIDE SEQUENCE [LARGE SCALE GENOMIC DNA]</scope>
    <source>
        <strain evidence="1">Candidatus Nitrospira sp. ZN2</strain>
    </source>
</reference>
<comment type="caution">
    <text evidence="1">The sequence shown here is derived from an EMBL/GenBank/DDBJ whole genome shotgun (WGS) entry which is preliminary data.</text>
</comment>
<dbReference type="RefSeq" id="WP_213042436.1">
    <property type="nucleotide sequence ID" value="NZ_CAJNBJ010000016.1"/>
</dbReference>
<proteinExistence type="predicted"/>